<keyword evidence="5" id="KW-1185">Reference proteome</keyword>
<comment type="caution">
    <text evidence="4">The sequence shown here is derived from an EMBL/GenBank/DDBJ whole genome shotgun (WGS) entry which is preliminary data.</text>
</comment>
<keyword evidence="2" id="KW-0521">NADP</keyword>
<keyword evidence="3" id="KW-0560">Oxidoreductase</keyword>
<dbReference type="PRINTS" id="PR00069">
    <property type="entry name" value="ALDKETRDTASE"/>
</dbReference>
<protein>
    <submittedName>
        <fullName evidence="4">Uncharacterized protein</fullName>
    </submittedName>
</protein>
<evidence type="ECO:0000256" key="1">
    <source>
        <dbReference type="ARBA" id="ARBA00007905"/>
    </source>
</evidence>
<dbReference type="PROSITE" id="PS00798">
    <property type="entry name" value="ALDOKETO_REDUCTASE_1"/>
    <property type="match status" value="1"/>
</dbReference>
<dbReference type="Gene3D" id="3.20.20.100">
    <property type="entry name" value="NADP-dependent oxidoreductase domain"/>
    <property type="match status" value="1"/>
</dbReference>
<dbReference type="AlphaFoldDB" id="A0A8J1U274"/>
<dbReference type="InterPro" id="IPR020471">
    <property type="entry name" value="AKR"/>
</dbReference>
<accession>A0A8J1U274</accession>
<organism evidence="4 5">
    <name type="scientific">Owenia fusiformis</name>
    <name type="common">Polychaete worm</name>
    <dbReference type="NCBI Taxonomy" id="6347"/>
    <lineage>
        <taxon>Eukaryota</taxon>
        <taxon>Metazoa</taxon>
        <taxon>Spiralia</taxon>
        <taxon>Lophotrochozoa</taxon>
        <taxon>Annelida</taxon>
        <taxon>Polychaeta</taxon>
        <taxon>Sedentaria</taxon>
        <taxon>Canalipalpata</taxon>
        <taxon>Sabellida</taxon>
        <taxon>Oweniida</taxon>
        <taxon>Oweniidae</taxon>
        <taxon>Owenia</taxon>
    </lineage>
</organism>
<dbReference type="InterPro" id="IPR023210">
    <property type="entry name" value="NADP_OxRdtase_dom"/>
</dbReference>
<dbReference type="SUPFAM" id="SSF51430">
    <property type="entry name" value="NAD(P)-linked oxidoreductase"/>
    <property type="match status" value="1"/>
</dbReference>
<evidence type="ECO:0000256" key="3">
    <source>
        <dbReference type="ARBA" id="ARBA00023002"/>
    </source>
</evidence>
<evidence type="ECO:0000313" key="4">
    <source>
        <dbReference type="EMBL" id="CAH1785949.1"/>
    </source>
</evidence>
<gene>
    <name evidence="4" type="ORF">OFUS_LOCUS11942</name>
</gene>
<dbReference type="PROSITE" id="PS00062">
    <property type="entry name" value="ALDOKETO_REDUCTASE_2"/>
    <property type="match status" value="1"/>
</dbReference>
<dbReference type="Proteomes" id="UP000749559">
    <property type="component" value="Unassembled WGS sequence"/>
</dbReference>
<dbReference type="PROSITE" id="PS00063">
    <property type="entry name" value="ALDOKETO_REDUCTASE_3"/>
    <property type="match status" value="1"/>
</dbReference>
<evidence type="ECO:0000256" key="2">
    <source>
        <dbReference type="ARBA" id="ARBA00022857"/>
    </source>
</evidence>
<dbReference type="GO" id="GO:0016491">
    <property type="term" value="F:oxidoreductase activity"/>
    <property type="evidence" value="ECO:0007669"/>
    <property type="project" value="UniProtKB-KW"/>
</dbReference>
<reference evidence="4" key="1">
    <citation type="submission" date="2022-03" db="EMBL/GenBank/DDBJ databases">
        <authorList>
            <person name="Martin C."/>
        </authorList>
    </citation>
    <scope>NUCLEOTIDE SEQUENCE</scope>
</reference>
<sequence length="323" mass="36400">MELNIKSEVQLNDGKKMPLFGLGTWQSKPDEITKAVSAALDAGYRHIDTAAIYGNEHVIGDILQERIKAGKMKREDVYITTKLWITQMAKDAVVPALKKSLEKLQLDYVDLYLIHGPAGLVSREDGTPMPLTKDGMLDIKSYDLTETWKGMEDCVKAGLAKSIGLSNFNSKQVTTILDKANIKPVTNQVECHCYFQQNKLEEFCKPYGIVLTAYAPIGSPSRPSKTDDEPVLLEDPVVKDIAKKYNKTTAQVLLRFLLQRGIVVIPKSVTPSRIKSNSELYDFELVAEDMIKLRSIDKKDRLFESFKNKGADKHPDYPFHEEF</sequence>
<dbReference type="EMBL" id="CAIIXF020000006">
    <property type="protein sequence ID" value="CAH1785949.1"/>
    <property type="molecule type" value="Genomic_DNA"/>
</dbReference>
<dbReference type="Pfam" id="PF00248">
    <property type="entry name" value="Aldo_ket_red"/>
    <property type="match status" value="1"/>
</dbReference>
<comment type="similarity">
    <text evidence="1">Belongs to the aldo/keto reductase family.</text>
</comment>
<dbReference type="OrthoDB" id="416253at2759"/>
<dbReference type="PANTHER" id="PTHR11732">
    <property type="entry name" value="ALDO/KETO REDUCTASE"/>
    <property type="match status" value="1"/>
</dbReference>
<dbReference type="PIRSF" id="PIRSF000097">
    <property type="entry name" value="AKR"/>
    <property type="match status" value="1"/>
</dbReference>
<proteinExistence type="inferred from homology"/>
<dbReference type="FunFam" id="3.20.20.100:FF:000006">
    <property type="entry name" value="Aldo-keto reductase family 1 member A1"/>
    <property type="match status" value="1"/>
</dbReference>
<evidence type="ECO:0000313" key="5">
    <source>
        <dbReference type="Proteomes" id="UP000749559"/>
    </source>
</evidence>
<dbReference type="InterPro" id="IPR018170">
    <property type="entry name" value="Aldo/ket_reductase_CS"/>
</dbReference>
<dbReference type="InterPro" id="IPR036812">
    <property type="entry name" value="NAD(P)_OxRdtase_dom_sf"/>
</dbReference>
<name>A0A8J1U274_OWEFU</name>